<evidence type="ECO:0000313" key="2">
    <source>
        <dbReference type="Proteomes" id="UP000061348"/>
    </source>
</evidence>
<sequence>MQRLARLDLAGSGHHRGFGGPVVVDQLKALRPPELAQAVATDQQGAQGRVLDVLTEGVFRHRRRQKAHVQWLRAPPGQQCVDIFAALMGRWQVQGGAHTQRRPHFPGHRVKAETGNTGGMPPGAQVEGAAMPVHQVGDAVVFHHHPLGQASGAGGVDHIGEIRRADGDCGIARRMVLPGEAVQVDHRHFQHRQARQQRMLGEYRHRRAVAEQIVEALGRVGRVHRHITGAGLENRQQPGQGVEAAPRDNGHAVVGLDPQRQQMMRQQVGLLVQFGVSQLPALMHSGNGVRRERGLGFDAAMQGGALGENGLGGVELFQQQALFGNGHHRELIKRGMGGLLQCAHQVFQRGVQVGADALRVNQGAGQQTQAEALTQVVHAQGQRVVGALLGAQCGDTVPGRHRLGAGGGRAVAIVEQRAEQRRRREHATATLGQGQRRVLMAQQGSQACVGGLDCGAYVLGVYVHAKRQGIDENAQGAVGVMAALHAPHQYGAEHHLGFAGQHPQHLGPTQVKQAGGAHAQLARLPAQALGQCRRQWQADFSDTPRITLHVLQTERQGGLADIAEHLPEETFVLLLTDPQPRLRHIVAKRYGLAQGRALAQQARLHFVAHHVQGAVVERHVMEQQGGDDALVGRVFSAHQAQQRRLGDVEAIVAGIKQIMQLRGDIAIGRVQHQGLHRQACLAPHHLRGLRQAIPDHPGTQDVVTVHHPLQRLGKRIETRKVVKGELRLHHIGVTLLGTDMVEQDAFLQRRQRVDVLDIRHAALHRGDNALDLVLAQGRQGQHLGSDALGIGRDAIGRYLHLTGLGRGVFTGLDQFDQRRLVFTQGGQYRRVVQGLLVAVHRQLLALERQLYILGFQGCQQLEDVHRTISIRSVIAA</sequence>
<dbReference type="AlphaFoldDB" id="A0A109LD84"/>
<name>A0A109LD84_PSEFL</name>
<gene>
    <name evidence="1" type="ORF">PFLmoz3_04693</name>
</gene>
<evidence type="ECO:0000313" key="1">
    <source>
        <dbReference type="EMBL" id="KWV85672.1"/>
    </source>
</evidence>
<protein>
    <submittedName>
        <fullName evidence="1">Uncharacterized protein</fullName>
    </submittedName>
</protein>
<dbReference type="AntiFam" id="ANF00178">
    <property type="entry name" value="Shadow ORF (opposite dhbF)"/>
</dbReference>
<comment type="caution">
    <text evidence="1">The sequence shown here is derived from an EMBL/GenBank/DDBJ whole genome shotgun (WGS) entry which is preliminary data.</text>
</comment>
<organism evidence="1 2">
    <name type="scientific">Pseudomonas fluorescens</name>
    <dbReference type="NCBI Taxonomy" id="294"/>
    <lineage>
        <taxon>Bacteria</taxon>
        <taxon>Pseudomonadati</taxon>
        <taxon>Pseudomonadota</taxon>
        <taxon>Gammaproteobacteria</taxon>
        <taxon>Pseudomonadales</taxon>
        <taxon>Pseudomonadaceae</taxon>
        <taxon>Pseudomonas</taxon>
    </lineage>
</organism>
<dbReference type="Proteomes" id="UP000061348">
    <property type="component" value="Unassembled WGS sequence"/>
</dbReference>
<accession>A0A109LD84</accession>
<dbReference type="EMBL" id="LCYA01000125">
    <property type="protein sequence ID" value="KWV85672.1"/>
    <property type="molecule type" value="Genomic_DNA"/>
</dbReference>
<proteinExistence type="predicted"/>
<reference evidence="1 2" key="1">
    <citation type="submission" date="2015-05" db="EMBL/GenBank/DDBJ databases">
        <title>A genomic and transcriptomic approach to investigate the blue pigment phenotype in Pseudomonas fluorescens.</title>
        <authorList>
            <person name="Andreani N.A."/>
            <person name="Cardazzo B."/>
        </authorList>
    </citation>
    <scope>NUCLEOTIDE SEQUENCE [LARGE SCALE GENOMIC DNA]</scope>
    <source>
        <strain evidence="1 2">Ps_22</strain>
    </source>
</reference>